<dbReference type="RefSeq" id="WP_139171352.1">
    <property type="nucleotide sequence ID" value="NZ_FNFE01000011.1"/>
</dbReference>
<protein>
    <submittedName>
        <fullName evidence="3">Uncharacterized protein</fullName>
    </submittedName>
</protein>
<evidence type="ECO:0000313" key="4">
    <source>
        <dbReference type="Proteomes" id="UP000198882"/>
    </source>
</evidence>
<accession>A0A1G9H681</accession>
<dbReference type="STRING" id="1095776.SAMN04515672_0117"/>
<keyword evidence="1" id="KW-0175">Coiled coil</keyword>
<feature type="coiled-coil region" evidence="1">
    <location>
        <begin position="69"/>
        <end position="98"/>
    </location>
</feature>
<sequence>MNNEDQRLTPKLGKHLVIILIFGFSIPAILATLTGAFEEAYQISTVVSSIATVVLVYVTFRYVRHTDQLVEETQQARLEEQQRQQEQRKRELTALRRGLLHEIQAGDDLEFFDENGVGNGNAVRRPAPTTIYEQNTDRIGLLTRQEIDAIVNYYTLLQKFEDELYLRNETNRGKVFRLVTTPAKIQSAEDEAIEAIKTNIDGTD</sequence>
<keyword evidence="2" id="KW-0812">Transmembrane</keyword>
<dbReference type="Proteomes" id="UP000198882">
    <property type="component" value="Unassembled WGS sequence"/>
</dbReference>
<gene>
    <name evidence="3" type="ORF">SAMN04515672_0117</name>
</gene>
<evidence type="ECO:0000313" key="3">
    <source>
        <dbReference type="EMBL" id="SDL08392.1"/>
    </source>
</evidence>
<organism evidence="3 4">
    <name type="scientific">Natronorubrum texcoconense</name>
    <dbReference type="NCBI Taxonomy" id="1095776"/>
    <lineage>
        <taxon>Archaea</taxon>
        <taxon>Methanobacteriati</taxon>
        <taxon>Methanobacteriota</taxon>
        <taxon>Stenosarchaea group</taxon>
        <taxon>Halobacteria</taxon>
        <taxon>Halobacteriales</taxon>
        <taxon>Natrialbaceae</taxon>
        <taxon>Natronorubrum</taxon>
    </lineage>
</organism>
<reference evidence="4" key="1">
    <citation type="submission" date="2016-10" db="EMBL/GenBank/DDBJ databases">
        <authorList>
            <person name="Varghese N."/>
            <person name="Submissions S."/>
        </authorList>
    </citation>
    <scope>NUCLEOTIDE SEQUENCE [LARGE SCALE GENOMIC DNA]</scope>
    <source>
        <strain evidence="4">B4,CECT 8067,JCM 17497</strain>
    </source>
</reference>
<dbReference type="EMBL" id="FNFE01000011">
    <property type="protein sequence ID" value="SDL08392.1"/>
    <property type="molecule type" value="Genomic_DNA"/>
</dbReference>
<dbReference type="OrthoDB" id="387548at2157"/>
<name>A0A1G9H681_9EURY</name>
<feature type="transmembrane region" description="Helical" evidence="2">
    <location>
        <begin position="40"/>
        <end position="60"/>
    </location>
</feature>
<feature type="transmembrane region" description="Helical" evidence="2">
    <location>
        <begin position="12"/>
        <end position="34"/>
    </location>
</feature>
<keyword evidence="2" id="KW-1133">Transmembrane helix</keyword>
<keyword evidence="2" id="KW-0472">Membrane</keyword>
<evidence type="ECO:0000256" key="2">
    <source>
        <dbReference type="SAM" id="Phobius"/>
    </source>
</evidence>
<evidence type="ECO:0000256" key="1">
    <source>
        <dbReference type="SAM" id="Coils"/>
    </source>
</evidence>
<proteinExistence type="predicted"/>
<dbReference type="AlphaFoldDB" id="A0A1G9H681"/>
<keyword evidence="4" id="KW-1185">Reference proteome</keyword>